<evidence type="ECO:0000313" key="1">
    <source>
        <dbReference type="EMBL" id="CAG8853642.1"/>
    </source>
</evidence>
<name>A0ABN7XES4_GIGMA</name>
<protein>
    <submittedName>
        <fullName evidence="1">37247_t:CDS:1</fullName>
    </submittedName>
</protein>
<accession>A0ABN7XES4</accession>
<reference evidence="1 2" key="1">
    <citation type="submission" date="2021-06" db="EMBL/GenBank/DDBJ databases">
        <authorList>
            <person name="Kallberg Y."/>
            <person name="Tangrot J."/>
            <person name="Rosling A."/>
        </authorList>
    </citation>
    <scope>NUCLEOTIDE SEQUENCE [LARGE SCALE GENOMIC DNA]</scope>
    <source>
        <strain evidence="1 2">120-4 pot B 10/14</strain>
    </source>
</reference>
<organism evidence="1 2">
    <name type="scientific">Gigaspora margarita</name>
    <dbReference type="NCBI Taxonomy" id="4874"/>
    <lineage>
        <taxon>Eukaryota</taxon>
        <taxon>Fungi</taxon>
        <taxon>Fungi incertae sedis</taxon>
        <taxon>Mucoromycota</taxon>
        <taxon>Glomeromycotina</taxon>
        <taxon>Glomeromycetes</taxon>
        <taxon>Diversisporales</taxon>
        <taxon>Gigasporaceae</taxon>
        <taxon>Gigaspora</taxon>
    </lineage>
</organism>
<gene>
    <name evidence="1" type="ORF">GMARGA_LOCUS42463</name>
</gene>
<dbReference type="Proteomes" id="UP000789901">
    <property type="component" value="Unassembled WGS sequence"/>
</dbReference>
<sequence>MGRIHKIYYSTNARYLSDNAIKDIKISFGRVPDTINTMAKKYCISVSRAKEYIENRERKQQMLDLNGHCFTGPLEATLRIKKRQSKSKSFRVSDLSTISDTKLEQVLNKGEKQIK</sequence>
<proteinExistence type="predicted"/>
<feature type="non-terminal residue" evidence="1">
    <location>
        <position position="115"/>
    </location>
</feature>
<keyword evidence="2" id="KW-1185">Reference proteome</keyword>
<comment type="caution">
    <text evidence="1">The sequence shown here is derived from an EMBL/GenBank/DDBJ whole genome shotgun (WGS) entry which is preliminary data.</text>
</comment>
<dbReference type="EMBL" id="CAJVQB010127108">
    <property type="protein sequence ID" value="CAG8853642.1"/>
    <property type="molecule type" value="Genomic_DNA"/>
</dbReference>
<evidence type="ECO:0000313" key="2">
    <source>
        <dbReference type="Proteomes" id="UP000789901"/>
    </source>
</evidence>